<reference evidence="3" key="1">
    <citation type="submission" date="2016-10" db="EMBL/GenBank/DDBJ databases">
        <authorList>
            <person name="de Groot N.N."/>
        </authorList>
    </citation>
    <scope>NUCLEOTIDE SEQUENCE</scope>
</reference>
<dbReference type="PROSITE" id="PS50930">
    <property type="entry name" value="HTH_LYTTR"/>
    <property type="match status" value="1"/>
</dbReference>
<dbReference type="PANTHER" id="PTHR37299:SF1">
    <property type="entry name" value="STAGE 0 SPORULATION PROTEIN A HOMOLOG"/>
    <property type="match status" value="1"/>
</dbReference>
<feature type="transmembrane region" description="Helical" evidence="1">
    <location>
        <begin position="47"/>
        <end position="70"/>
    </location>
</feature>
<dbReference type="Gene3D" id="2.40.50.1020">
    <property type="entry name" value="LytTr DNA-binding domain"/>
    <property type="match status" value="1"/>
</dbReference>
<dbReference type="GO" id="GO:0003677">
    <property type="term" value="F:DNA binding"/>
    <property type="evidence" value="ECO:0007669"/>
    <property type="project" value="InterPro"/>
</dbReference>
<protein>
    <submittedName>
        <fullName evidence="3">Response regulator VCA0850</fullName>
    </submittedName>
</protein>
<dbReference type="InterPro" id="IPR046947">
    <property type="entry name" value="LytR-like"/>
</dbReference>
<dbReference type="Pfam" id="PF04397">
    <property type="entry name" value="LytTR"/>
    <property type="match status" value="1"/>
</dbReference>
<dbReference type="SMART" id="SM00850">
    <property type="entry name" value="LytTR"/>
    <property type="match status" value="1"/>
</dbReference>
<dbReference type="InterPro" id="IPR007492">
    <property type="entry name" value="LytTR_DNA-bd_dom"/>
</dbReference>
<feature type="transmembrane region" description="Helical" evidence="1">
    <location>
        <begin position="76"/>
        <end position="98"/>
    </location>
</feature>
<name>A0A1W1BPS6_9ZZZZ</name>
<accession>A0A1W1BPS6</accession>
<organism evidence="3">
    <name type="scientific">hydrothermal vent metagenome</name>
    <dbReference type="NCBI Taxonomy" id="652676"/>
    <lineage>
        <taxon>unclassified sequences</taxon>
        <taxon>metagenomes</taxon>
        <taxon>ecological metagenomes</taxon>
    </lineage>
</organism>
<proteinExistence type="predicted"/>
<dbReference type="GO" id="GO:0000156">
    <property type="term" value="F:phosphorelay response regulator activity"/>
    <property type="evidence" value="ECO:0007669"/>
    <property type="project" value="InterPro"/>
</dbReference>
<keyword evidence="1" id="KW-0812">Transmembrane</keyword>
<dbReference type="EMBL" id="FPHJ01000014">
    <property type="protein sequence ID" value="SFV55475.1"/>
    <property type="molecule type" value="Genomic_DNA"/>
</dbReference>
<sequence>MIAIFLAYISKIPFYQTLLISNIIGISILIANISIGYKQYTRNIFKIIVVSLLGLIIGISIIMILDKLFFNISIDIGYLFITGLFFGVLAISLAWLYFNKRNISDNLEKIRNKLNNGKELKWIKASNSKGINLINTSNIIYFQSEQKYTLVVTNQAEYLINTSIKDLLQQLNKDDFWQINRGVIVNVNYIKVVNKNNQGKLVVILENQNIDLIIGRKYINLFKKM</sequence>
<feature type="transmembrane region" description="Helical" evidence="1">
    <location>
        <begin position="12"/>
        <end position="35"/>
    </location>
</feature>
<feature type="domain" description="HTH LytTR-type" evidence="2">
    <location>
        <begin position="123"/>
        <end position="225"/>
    </location>
</feature>
<gene>
    <name evidence="3" type="ORF">MNB_SUP05-5-363</name>
</gene>
<keyword evidence="1" id="KW-0472">Membrane</keyword>
<dbReference type="AlphaFoldDB" id="A0A1W1BPS6"/>
<keyword evidence="1" id="KW-1133">Transmembrane helix</keyword>
<dbReference type="PANTHER" id="PTHR37299">
    <property type="entry name" value="TRANSCRIPTIONAL REGULATOR-RELATED"/>
    <property type="match status" value="1"/>
</dbReference>
<evidence type="ECO:0000313" key="3">
    <source>
        <dbReference type="EMBL" id="SFV55475.1"/>
    </source>
</evidence>
<evidence type="ECO:0000259" key="2">
    <source>
        <dbReference type="PROSITE" id="PS50930"/>
    </source>
</evidence>
<evidence type="ECO:0000256" key="1">
    <source>
        <dbReference type="SAM" id="Phobius"/>
    </source>
</evidence>